<evidence type="ECO:0000313" key="2">
    <source>
        <dbReference type="Proteomes" id="UP000481153"/>
    </source>
</evidence>
<dbReference type="EMBL" id="VJMJ01000084">
    <property type="protein sequence ID" value="KAF0737472.1"/>
    <property type="molecule type" value="Genomic_DNA"/>
</dbReference>
<protein>
    <submittedName>
        <fullName evidence="1">Uncharacterized protein</fullName>
    </submittedName>
</protein>
<dbReference type="VEuPathDB" id="FungiDB:AeMF1_012855"/>
<dbReference type="AlphaFoldDB" id="A0A6G0XBH8"/>
<keyword evidence="2" id="KW-1185">Reference proteome</keyword>
<gene>
    <name evidence="1" type="ORF">Ae201684_006633</name>
</gene>
<dbReference type="InterPro" id="IPR052050">
    <property type="entry name" value="SecEffector_AnkRepeat"/>
</dbReference>
<dbReference type="InterPro" id="IPR036770">
    <property type="entry name" value="Ankyrin_rpt-contain_sf"/>
</dbReference>
<evidence type="ECO:0000313" key="1">
    <source>
        <dbReference type="EMBL" id="KAF0737472.1"/>
    </source>
</evidence>
<dbReference type="PANTHER" id="PTHR46586">
    <property type="entry name" value="ANKYRIN REPEAT-CONTAINING PROTEIN"/>
    <property type="match status" value="1"/>
</dbReference>
<dbReference type="Pfam" id="PF12796">
    <property type="entry name" value="Ank_2"/>
    <property type="match status" value="1"/>
</dbReference>
<dbReference type="InterPro" id="IPR002110">
    <property type="entry name" value="Ankyrin_rpt"/>
</dbReference>
<dbReference type="PANTHER" id="PTHR46586:SF3">
    <property type="entry name" value="ANKYRIN REPEAT-CONTAINING PROTEIN"/>
    <property type="match status" value="1"/>
</dbReference>
<accession>A0A6G0XBH8</accession>
<dbReference type="SUPFAM" id="SSF48403">
    <property type="entry name" value="Ankyrin repeat"/>
    <property type="match status" value="1"/>
</dbReference>
<name>A0A6G0XBH8_9STRA</name>
<dbReference type="Gene3D" id="1.25.40.20">
    <property type="entry name" value="Ankyrin repeat-containing domain"/>
    <property type="match status" value="2"/>
</dbReference>
<organism evidence="1 2">
    <name type="scientific">Aphanomyces euteiches</name>
    <dbReference type="NCBI Taxonomy" id="100861"/>
    <lineage>
        <taxon>Eukaryota</taxon>
        <taxon>Sar</taxon>
        <taxon>Stramenopiles</taxon>
        <taxon>Oomycota</taxon>
        <taxon>Saprolegniomycetes</taxon>
        <taxon>Saprolegniales</taxon>
        <taxon>Verrucalvaceae</taxon>
        <taxon>Aphanomyces</taxon>
    </lineage>
</organism>
<comment type="caution">
    <text evidence="1">The sequence shown here is derived from an EMBL/GenBank/DDBJ whole genome shotgun (WGS) entry which is preliminary data.</text>
</comment>
<dbReference type="Proteomes" id="UP000481153">
    <property type="component" value="Unassembled WGS sequence"/>
</dbReference>
<sequence>MPSMSYSAVDFGLRNRDLLVVIVAFQHGFTNQVLQLKQAMEPPVVARLYLIMTIFDWSLKTVRGQGIWEHIKQFNTLCELWLATLCSQNDISRHLQSAPYMEDVLLVYAATTGNLSLLQRGFQHPDAWLTTVVNKTQRNLSTSKICRVLMDLAAWSGHVHIVDYIASQPLIESPFRATAGLHGAASNGHLEVVQYLTAHGCQSDEAIEYAAAKGHYDVVLFLRSGPYSREAVIQAAENGHLECVKCLMENYHGDSRHDIANLVAEAAILHGHSEIVTFLQDWLTQRDEYTVR</sequence>
<reference evidence="1 2" key="1">
    <citation type="submission" date="2019-07" db="EMBL/GenBank/DDBJ databases">
        <title>Genomics analysis of Aphanomyces spp. identifies a new class of oomycete effector associated with host adaptation.</title>
        <authorList>
            <person name="Gaulin E."/>
        </authorList>
    </citation>
    <scope>NUCLEOTIDE SEQUENCE [LARGE SCALE GENOMIC DNA]</scope>
    <source>
        <strain evidence="1 2">ATCC 201684</strain>
    </source>
</reference>
<proteinExistence type="predicted"/>